<evidence type="ECO:0000313" key="1">
    <source>
        <dbReference type="EMBL" id="KAF5769869.1"/>
    </source>
</evidence>
<accession>A0A9K3H982</accession>
<dbReference type="Proteomes" id="UP000215914">
    <property type="component" value="Unassembled WGS sequence"/>
</dbReference>
<organism evidence="1 2">
    <name type="scientific">Helianthus annuus</name>
    <name type="common">Common sunflower</name>
    <dbReference type="NCBI Taxonomy" id="4232"/>
    <lineage>
        <taxon>Eukaryota</taxon>
        <taxon>Viridiplantae</taxon>
        <taxon>Streptophyta</taxon>
        <taxon>Embryophyta</taxon>
        <taxon>Tracheophyta</taxon>
        <taxon>Spermatophyta</taxon>
        <taxon>Magnoliopsida</taxon>
        <taxon>eudicotyledons</taxon>
        <taxon>Gunneridae</taxon>
        <taxon>Pentapetalae</taxon>
        <taxon>asterids</taxon>
        <taxon>campanulids</taxon>
        <taxon>Asterales</taxon>
        <taxon>Asteraceae</taxon>
        <taxon>Asteroideae</taxon>
        <taxon>Heliantheae alliance</taxon>
        <taxon>Heliantheae</taxon>
        <taxon>Helianthus</taxon>
    </lineage>
</organism>
<keyword evidence="2" id="KW-1185">Reference proteome</keyword>
<protein>
    <submittedName>
        <fullName evidence="1">Uncharacterized protein</fullName>
    </submittedName>
</protein>
<reference evidence="1" key="1">
    <citation type="journal article" date="2017" name="Nature">
        <title>The sunflower genome provides insights into oil metabolism, flowering and Asterid evolution.</title>
        <authorList>
            <person name="Badouin H."/>
            <person name="Gouzy J."/>
            <person name="Grassa C.J."/>
            <person name="Murat F."/>
            <person name="Staton S.E."/>
            <person name="Cottret L."/>
            <person name="Lelandais-Briere C."/>
            <person name="Owens G.L."/>
            <person name="Carrere S."/>
            <person name="Mayjonade B."/>
            <person name="Legrand L."/>
            <person name="Gill N."/>
            <person name="Kane N.C."/>
            <person name="Bowers J.E."/>
            <person name="Hubner S."/>
            <person name="Bellec A."/>
            <person name="Berard A."/>
            <person name="Berges H."/>
            <person name="Blanchet N."/>
            <person name="Boniface M.C."/>
            <person name="Brunel D."/>
            <person name="Catrice O."/>
            <person name="Chaidir N."/>
            <person name="Claudel C."/>
            <person name="Donnadieu C."/>
            <person name="Faraut T."/>
            <person name="Fievet G."/>
            <person name="Helmstetter N."/>
            <person name="King M."/>
            <person name="Knapp S.J."/>
            <person name="Lai Z."/>
            <person name="Le Paslier M.C."/>
            <person name="Lippi Y."/>
            <person name="Lorenzon L."/>
            <person name="Mandel J.R."/>
            <person name="Marage G."/>
            <person name="Marchand G."/>
            <person name="Marquand E."/>
            <person name="Bret-Mestries E."/>
            <person name="Morien E."/>
            <person name="Nambeesan S."/>
            <person name="Nguyen T."/>
            <person name="Pegot-Espagnet P."/>
            <person name="Pouilly N."/>
            <person name="Raftis F."/>
            <person name="Sallet E."/>
            <person name="Schiex T."/>
            <person name="Thomas J."/>
            <person name="Vandecasteele C."/>
            <person name="Vares D."/>
            <person name="Vear F."/>
            <person name="Vautrin S."/>
            <person name="Crespi M."/>
            <person name="Mangin B."/>
            <person name="Burke J.M."/>
            <person name="Salse J."/>
            <person name="Munos S."/>
            <person name="Vincourt P."/>
            <person name="Rieseberg L.H."/>
            <person name="Langlade N.B."/>
        </authorList>
    </citation>
    <scope>NUCLEOTIDE SEQUENCE</scope>
    <source>
        <tissue evidence="1">Leaves</tissue>
    </source>
</reference>
<name>A0A9K3H982_HELAN</name>
<sequence length="66" mass="7810">MLNLLRKRRLAKIMSHPQNPHYFGLLLIDWSCLHNVHIHAHIKNLNIQSNRKGLMVLNIPLRLRAK</sequence>
<dbReference type="AlphaFoldDB" id="A0A9K3H982"/>
<comment type="caution">
    <text evidence="1">The sequence shown here is derived from an EMBL/GenBank/DDBJ whole genome shotgun (WGS) entry which is preliminary data.</text>
</comment>
<dbReference type="Gramene" id="mRNA:HanXRQr2_Chr14g0653181">
    <property type="protein sequence ID" value="mRNA:HanXRQr2_Chr14g0653181"/>
    <property type="gene ID" value="HanXRQr2_Chr14g0653181"/>
</dbReference>
<dbReference type="EMBL" id="MNCJ02000329">
    <property type="protein sequence ID" value="KAF5769869.1"/>
    <property type="molecule type" value="Genomic_DNA"/>
</dbReference>
<proteinExistence type="predicted"/>
<evidence type="ECO:0000313" key="2">
    <source>
        <dbReference type="Proteomes" id="UP000215914"/>
    </source>
</evidence>
<reference evidence="1" key="2">
    <citation type="submission" date="2020-06" db="EMBL/GenBank/DDBJ databases">
        <title>Helianthus annuus Genome sequencing and assembly Release 2.</title>
        <authorList>
            <person name="Gouzy J."/>
            <person name="Langlade N."/>
            <person name="Munos S."/>
        </authorList>
    </citation>
    <scope>NUCLEOTIDE SEQUENCE</scope>
    <source>
        <tissue evidence="1">Leaves</tissue>
    </source>
</reference>
<gene>
    <name evidence="1" type="ORF">HanXRQr2_Chr14g0653181</name>
</gene>